<evidence type="ECO:0000313" key="6">
    <source>
        <dbReference type="Proteomes" id="UP000239001"/>
    </source>
</evidence>
<dbReference type="Pfam" id="PF00724">
    <property type="entry name" value="Oxidored_FMN"/>
    <property type="match status" value="1"/>
</dbReference>
<dbReference type="OrthoDB" id="9772736at2"/>
<dbReference type="GO" id="GO:0016628">
    <property type="term" value="F:oxidoreductase activity, acting on the CH-CH group of donors, NAD or NADP as acceptor"/>
    <property type="evidence" value="ECO:0007669"/>
    <property type="project" value="UniProtKB-ARBA"/>
</dbReference>
<dbReference type="FunFam" id="3.20.20.70:FF:000059">
    <property type="entry name" value="N-ethylmaleimide reductase, FMN-linked"/>
    <property type="match status" value="1"/>
</dbReference>
<sequence length="369" mass="41105">MSVQTSQALLSPFDLQGLFLKNRVVMAPMTRARAGKSRQANPLMAEYYAQRASAGLLITEATVISPQANGWENSPSIYTSAQAEAWKEVIEAVHAKRTPLFLQLWHCGRASHSSFHEAEGLPVAPSAIKINGESIHTPIGKQPYEIPRALETEEVPSVVSDYRQAARRAMDVGFDGIEIHGANGYLIDTFLQSKTNQRSDRYGGSLENRYRFLKEVVEAILTVWPAERVGVRLSPNGIYNDMGSPDYRETFLYVAEQLNAYGLAYLHIMDGLGFGFHELGEPMTLAEFRQVFSQAIIGNCGYTQETAAAAIRSNHADLIAFGRPFISNPDLVERFAHGWPLNPEAPMKDWYSSEAQGYVDFPFYQHPIV</sequence>
<evidence type="ECO:0000256" key="1">
    <source>
        <dbReference type="ARBA" id="ARBA00001917"/>
    </source>
</evidence>
<dbReference type="PANTHER" id="PTHR22893">
    <property type="entry name" value="NADH OXIDOREDUCTASE-RELATED"/>
    <property type="match status" value="1"/>
</dbReference>
<dbReference type="RefSeq" id="WP_106459406.1">
    <property type="nucleotide sequence ID" value="NZ_PXOH01000055.1"/>
</dbReference>
<dbReference type="EMBL" id="PXOH01000055">
    <property type="protein sequence ID" value="PSF30499.1"/>
    <property type="molecule type" value="Genomic_DNA"/>
</dbReference>
<gene>
    <name evidence="5" type="ORF">C7H19_23840</name>
</gene>
<dbReference type="GO" id="GO:0010181">
    <property type="term" value="F:FMN binding"/>
    <property type="evidence" value="ECO:0007669"/>
    <property type="project" value="InterPro"/>
</dbReference>
<reference evidence="5 6" key="2">
    <citation type="submission" date="2018-03" db="EMBL/GenBank/DDBJ databases">
        <authorList>
            <person name="Keele B.F."/>
        </authorList>
    </citation>
    <scope>NUCLEOTIDE SEQUENCE [LARGE SCALE GENOMIC DNA]</scope>
    <source>
        <strain evidence="5 6">CCALA 016</strain>
    </source>
</reference>
<dbReference type="PANTHER" id="PTHR22893:SF91">
    <property type="entry name" value="NADPH DEHYDROGENASE 2-RELATED"/>
    <property type="match status" value="1"/>
</dbReference>
<keyword evidence="6" id="KW-1185">Reference proteome</keyword>
<dbReference type="GO" id="GO:0005829">
    <property type="term" value="C:cytosol"/>
    <property type="evidence" value="ECO:0007669"/>
    <property type="project" value="UniProtKB-ARBA"/>
</dbReference>
<evidence type="ECO:0000256" key="2">
    <source>
        <dbReference type="ARBA" id="ARBA00005979"/>
    </source>
</evidence>
<dbReference type="InterPro" id="IPR045247">
    <property type="entry name" value="Oye-like"/>
</dbReference>
<dbReference type="InterPro" id="IPR013785">
    <property type="entry name" value="Aldolase_TIM"/>
</dbReference>
<evidence type="ECO:0000313" key="5">
    <source>
        <dbReference type="EMBL" id="PSF30499.1"/>
    </source>
</evidence>
<dbReference type="Proteomes" id="UP000239001">
    <property type="component" value="Unassembled WGS sequence"/>
</dbReference>
<keyword evidence="3" id="KW-0560">Oxidoreductase</keyword>
<evidence type="ECO:0000259" key="4">
    <source>
        <dbReference type="Pfam" id="PF00724"/>
    </source>
</evidence>
<dbReference type="CDD" id="cd02933">
    <property type="entry name" value="OYE_like_FMN"/>
    <property type="match status" value="1"/>
</dbReference>
<feature type="domain" description="NADH:flavin oxidoreductase/NADH oxidase N-terminal" evidence="4">
    <location>
        <begin position="9"/>
        <end position="342"/>
    </location>
</feature>
<evidence type="ECO:0000256" key="3">
    <source>
        <dbReference type="ARBA" id="ARBA00023002"/>
    </source>
</evidence>
<comment type="cofactor">
    <cofactor evidence="1">
        <name>FMN</name>
        <dbReference type="ChEBI" id="CHEBI:58210"/>
    </cofactor>
</comment>
<dbReference type="InterPro" id="IPR001155">
    <property type="entry name" value="OxRdtase_FMN_N"/>
</dbReference>
<comment type="caution">
    <text evidence="5">The sequence shown here is derived from an EMBL/GenBank/DDBJ whole genome shotgun (WGS) entry which is preliminary data.</text>
</comment>
<accession>A0A2T1LR10</accession>
<comment type="similarity">
    <text evidence="2">Belongs to the NADH:flavin oxidoreductase/NADH oxidase family.</text>
</comment>
<name>A0A2T1LR10_9CHRO</name>
<dbReference type="AlphaFoldDB" id="A0A2T1LR10"/>
<proteinExistence type="inferred from homology"/>
<organism evidence="5 6">
    <name type="scientific">Aphanothece hegewaldii CCALA 016</name>
    <dbReference type="NCBI Taxonomy" id="2107694"/>
    <lineage>
        <taxon>Bacteria</taxon>
        <taxon>Bacillati</taxon>
        <taxon>Cyanobacteriota</taxon>
        <taxon>Cyanophyceae</taxon>
        <taxon>Oscillatoriophycideae</taxon>
        <taxon>Chroococcales</taxon>
        <taxon>Aphanothecaceae</taxon>
        <taxon>Aphanothece</taxon>
    </lineage>
</organism>
<dbReference type="SUPFAM" id="SSF51395">
    <property type="entry name" value="FMN-linked oxidoreductases"/>
    <property type="match status" value="1"/>
</dbReference>
<reference evidence="5 6" key="1">
    <citation type="submission" date="2018-03" db="EMBL/GenBank/DDBJ databases">
        <title>The ancient ancestry and fast evolution of plastids.</title>
        <authorList>
            <person name="Moore K.R."/>
            <person name="Magnabosco C."/>
            <person name="Momper L."/>
            <person name="Gold D.A."/>
            <person name="Bosak T."/>
            <person name="Fournier G.P."/>
        </authorList>
    </citation>
    <scope>NUCLEOTIDE SEQUENCE [LARGE SCALE GENOMIC DNA]</scope>
    <source>
        <strain evidence="5 6">CCALA 016</strain>
    </source>
</reference>
<dbReference type="Gene3D" id="3.20.20.70">
    <property type="entry name" value="Aldolase class I"/>
    <property type="match status" value="1"/>
</dbReference>
<protein>
    <submittedName>
        <fullName evidence="5">Alkene reductase</fullName>
    </submittedName>
</protein>